<protein>
    <recommendedName>
        <fullName evidence="2">Phytase-like domain-containing protein</fullName>
    </recommendedName>
</protein>
<feature type="signal peptide" evidence="1">
    <location>
        <begin position="1"/>
        <end position="40"/>
    </location>
</feature>
<evidence type="ECO:0000313" key="4">
    <source>
        <dbReference type="Proteomes" id="UP000012179"/>
    </source>
</evidence>
<proteinExistence type="predicted"/>
<reference evidence="3 4" key="1">
    <citation type="journal article" date="2015" name="Int. J. Syst. Evol. Microbiol.">
        <title>Nitrosospira lacus sp. nov., a psychrotolerant, ammonia-oxidizing bacterium from sandy lake sediment.</title>
        <authorList>
            <person name="Urakawa H."/>
            <person name="Garcia J.C."/>
            <person name="Nielsen J.L."/>
            <person name="Le V.Q."/>
            <person name="Kozlowski J.A."/>
            <person name="Stein L.Y."/>
            <person name="Lim C.K."/>
            <person name="Pommerening-Roser A."/>
            <person name="Martens-Habbena W."/>
            <person name="Stahl D.A."/>
            <person name="Klotz M.G."/>
        </authorList>
    </citation>
    <scope>NUCLEOTIDE SEQUENCE [LARGE SCALE GENOMIC DNA]</scope>
    <source>
        <strain evidence="3 4">APG3</strain>
    </source>
</reference>
<dbReference type="SUPFAM" id="SSF101908">
    <property type="entry name" value="Putative isomerase YbhE"/>
    <property type="match status" value="1"/>
</dbReference>
<keyword evidence="4" id="KW-1185">Reference proteome</keyword>
<organism evidence="3 4">
    <name type="scientific">Nitrosospira lacus</name>
    <dbReference type="NCBI Taxonomy" id="1288494"/>
    <lineage>
        <taxon>Bacteria</taxon>
        <taxon>Pseudomonadati</taxon>
        <taxon>Pseudomonadota</taxon>
        <taxon>Betaproteobacteria</taxon>
        <taxon>Nitrosomonadales</taxon>
        <taxon>Nitrosomonadaceae</taxon>
        <taxon>Nitrosospira</taxon>
    </lineage>
</organism>
<dbReference type="PANTHER" id="PTHR37957">
    <property type="entry name" value="BLR7070 PROTEIN"/>
    <property type="match status" value="1"/>
</dbReference>
<feature type="domain" description="Phytase-like" evidence="2">
    <location>
        <begin position="66"/>
        <end position="394"/>
    </location>
</feature>
<sequence>MAIKVILNRGSKLESKWSAAGSGMILAVVLAASCAAPVQANGYAADFSLVYIGQQIVPNKTSFLGTTVGGLSSLDYNPLTNRYLAISDDRSKTSPARFYELSLDLARFQRSPTPGMAGVTFHAVTTIRRPGGDAFTRNSVDPEGLRFDITRNKIYWSNEGHRGIFDFQNPTVREMNPDGSHSRDFEVPARYYPSGSNMGLFPGDKGIYNNLAFESLAISVDGDTLYTATENGLIQDSPPSNIFTGSRARILAFDIASGKPGAEYIYDVGPIVFAPASFIGFATNGLTDFIAIGDRQFITIERSFTRGAAMPGNASTGYTVRLYYADARNATDISGMESIAGRSIQSVKKILLLDLSDLKNTDGSTLAVGNIEGITLGPSFNDKRTLVLVADNNFTRNQLTQFIALEINHFQIH</sequence>
<dbReference type="EMBL" id="CP021106">
    <property type="protein sequence ID" value="ARO89085.1"/>
    <property type="molecule type" value="Genomic_DNA"/>
</dbReference>
<keyword evidence="1" id="KW-0732">Signal</keyword>
<evidence type="ECO:0000313" key="3">
    <source>
        <dbReference type="EMBL" id="ARO89085.1"/>
    </source>
</evidence>
<dbReference type="Pfam" id="PF13449">
    <property type="entry name" value="Phytase-like"/>
    <property type="match status" value="1"/>
</dbReference>
<dbReference type="Proteomes" id="UP000012179">
    <property type="component" value="Chromosome"/>
</dbReference>
<dbReference type="PANTHER" id="PTHR37957:SF1">
    <property type="entry name" value="PHYTASE-LIKE DOMAIN-CONTAINING PROTEIN"/>
    <property type="match status" value="1"/>
</dbReference>
<feature type="chain" id="PRO_5010874333" description="Phytase-like domain-containing protein" evidence="1">
    <location>
        <begin position="41"/>
        <end position="413"/>
    </location>
</feature>
<name>A0A1W6STI0_9PROT</name>
<dbReference type="InterPro" id="IPR027372">
    <property type="entry name" value="Phytase-like_dom"/>
</dbReference>
<dbReference type="eggNOG" id="COG4222">
    <property type="taxonomic scope" value="Bacteria"/>
</dbReference>
<dbReference type="PROSITE" id="PS51257">
    <property type="entry name" value="PROKAR_LIPOPROTEIN"/>
    <property type="match status" value="1"/>
</dbReference>
<gene>
    <name evidence="3" type="ORF">EBAPG3_008880</name>
</gene>
<evidence type="ECO:0000256" key="1">
    <source>
        <dbReference type="SAM" id="SignalP"/>
    </source>
</evidence>
<dbReference type="AlphaFoldDB" id="A0A1W6STI0"/>
<dbReference type="KEGG" id="nlc:EBAPG3_008880"/>
<accession>A0A1W6STI0</accession>
<evidence type="ECO:0000259" key="2">
    <source>
        <dbReference type="Pfam" id="PF13449"/>
    </source>
</evidence>